<reference evidence="3 4" key="1">
    <citation type="submission" date="2020-09" db="EMBL/GenBank/DDBJ databases">
        <title>Methylomonas albis sp. nov. and Methylomonas fluvii sp. nov.: Two cold-adapted methanotrophs from the River Elbe and an amended description of Methylovulum psychrotolerans strain Eb1.</title>
        <authorList>
            <person name="Bussmann I.K."/>
            <person name="Klings K.-W."/>
            <person name="Warnstedt J."/>
            <person name="Hoppert M."/>
            <person name="Saborowski A."/>
            <person name="Horn F."/>
            <person name="Liebner S."/>
        </authorList>
    </citation>
    <scope>NUCLEOTIDE SEQUENCE [LARGE SCALE GENOMIC DNA]</scope>
    <source>
        <strain evidence="3 4">EbA</strain>
    </source>
</reference>
<feature type="signal peptide" evidence="2">
    <location>
        <begin position="1"/>
        <end position="24"/>
    </location>
</feature>
<evidence type="ECO:0000313" key="3">
    <source>
        <dbReference type="EMBL" id="MBD9357059.1"/>
    </source>
</evidence>
<keyword evidence="2" id="KW-0732">Signal</keyword>
<organism evidence="3 4">
    <name type="scientific">Methylomonas albis</name>
    <dbReference type="NCBI Taxonomy" id="1854563"/>
    <lineage>
        <taxon>Bacteria</taxon>
        <taxon>Pseudomonadati</taxon>
        <taxon>Pseudomonadota</taxon>
        <taxon>Gammaproteobacteria</taxon>
        <taxon>Methylococcales</taxon>
        <taxon>Methylococcaceae</taxon>
        <taxon>Methylomonas</taxon>
    </lineage>
</organism>
<evidence type="ECO:0000256" key="2">
    <source>
        <dbReference type="SAM" id="SignalP"/>
    </source>
</evidence>
<dbReference type="NCBIfam" id="TIGR02595">
    <property type="entry name" value="PEP_CTERM"/>
    <property type="match status" value="1"/>
</dbReference>
<dbReference type="EMBL" id="JACXSS010000001">
    <property type="protein sequence ID" value="MBD9357059.1"/>
    <property type="molecule type" value="Genomic_DNA"/>
</dbReference>
<evidence type="ECO:0000313" key="4">
    <source>
        <dbReference type="Proteomes" id="UP000652176"/>
    </source>
</evidence>
<protein>
    <submittedName>
        <fullName evidence="3">VPLPA-CTERM sorting domain-containing protein</fullName>
    </submittedName>
</protein>
<proteinExistence type="predicted"/>
<comment type="caution">
    <text evidence="3">The sequence shown here is derived from an EMBL/GenBank/DDBJ whole genome shotgun (WGS) entry which is preliminary data.</text>
</comment>
<accession>A0ABR9D1Q6</accession>
<keyword evidence="1" id="KW-1133">Transmembrane helix</keyword>
<name>A0ABR9D1Q6_9GAMM</name>
<feature type="chain" id="PRO_5046583790" evidence="2">
    <location>
        <begin position="25"/>
        <end position="187"/>
    </location>
</feature>
<keyword evidence="4" id="KW-1185">Reference proteome</keyword>
<sequence length="187" mass="19436">MMTTKSLKLALAVAAWLLAPGANAAVYNFVQTGFDDGATISGSFTVNDANNSGQINVGSAVWGMNFNEISAFSLSFSGNSIVGAFTHNLAELSVMVYNLGSPYLGDEIHGAQQELIASNYFGTTGFDYYSGMGFGGFGGAVFDKASNATSYSYDLVSVTPAAVPVPGAVWLFGTVLAGFVGMKKRKA</sequence>
<feature type="transmembrane region" description="Helical" evidence="1">
    <location>
        <begin position="161"/>
        <end position="182"/>
    </location>
</feature>
<gene>
    <name evidence="3" type="ORF">IE877_14420</name>
</gene>
<keyword evidence="1" id="KW-0812">Transmembrane</keyword>
<dbReference type="Proteomes" id="UP000652176">
    <property type="component" value="Unassembled WGS sequence"/>
</dbReference>
<keyword evidence="1" id="KW-0472">Membrane</keyword>
<dbReference type="InterPro" id="IPR013424">
    <property type="entry name" value="Ice-binding_C"/>
</dbReference>
<evidence type="ECO:0000256" key="1">
    <source>
        <dbReference type="SAM" id="Phobius"/>
    </source>
</evidence>